<name>X7ZYF3_MYCXE</name>
<dbReference type="EMBL" id="JAOB01000067">
    <property type="protein sequence ID" value="EUA24076.1"/>
    <property type="molecule type" value="Genomic_DNA"/>
</dbReference>
<dbReference type="PATRIC" id="fig|1299334.3.peg.6829"/>
<sequence length="57" mass="6338">MPWPAGYLRRDLINIPARFAARPKNQCCTYPPTGIGEPDGRPVAQRHRLPDRATPAA</sequence>
<evidence type="ECO:0000313" key="2">
    <source>
        <dbReference type="EMBL" id="EUA24076.1"/>
    </source>
</evidence>
<gene>
    <name evidence="2" type="ORF">I553_8429</name>
</gene>
<dbReference type="AlphaFoldDB" id="X7ZYF3"/>
<proteinExistence type="predicted"/>
<protein>
    <submittedName>
        <fullName evidence="2">Uncharacterized protein</fullName>
    </submittedName>
</protein>
<comment type="caution">
    <text evidence="2">The sequence shown here is derived from an EMBL/GenBank/DDBJ whole genome shotgun (WGS) entry which is preliminary data.</text>
</comment>
<organism evidence="2">
    <name type="scientific">Mycobacterium xenopi 4042</name>
    <dbReference type="NCBI Taxonomy" id="1299334"/>
    <lineage>
        <taxon>Bacteria</taxon>
        <taxon>Bacillati</taxon>
        <taxon>Actinomycetota</taxon>
        <taxon>Actinomycetes</taxon>
        <taxon>Mycobacteriales</taxon>
        <taxon>Mycobacteriaceae</taxon>
        <taxon>Mycobacterium</taxon>
    </lineage>
</organism>
<accession>X7ZYF3</accession>
<evidence type="ECO:0000256" key="1">
    <source>
        <dbReference type="SAM" id="MobiDB-lite"/>
    </source>
</evidence>
<feature type="region of interest" description="Disordered" evidence="1">
    <location>
        <begin position="32"/>
        <end position="57"/>
    </location>
</feature>
<reference evidence="2" key="1">
    <citation type="submission" date="2014-01" db="EMBL/GenBank/DDBJ databases">
        <authorList>
            <person name="Brown-Elliot B."/>
            <person name="Wallace R."/>
            <person name="Lenaerts A."/>
            <person name="Ordway D."/>
            <person name="DeGroote M.A."/>
            <person name="Parker T."/>
            <person name="Sizemore C."/>
            <person name="Tallon L.J."/>
            <person name="Sadzewicz L.K."/>
            <person name="Sengamalay N."/>
            <person name="Fraser C.M."/>
            <person name="Hine E."/>
            <person name="Shefchek K.A."/>
            <person name="Das S.P."/>
            <person name="Tettelin H."/>
        </authorList>
    </citation>
    <scope>NUCLEOTIDE SEQUENCE [LARGE SCALE GENOMIC DNA]</scope>
    <source>
        <strain evidence="2">4042</strain>
    </source>
</reference>